<dbReference type="PANTHER" id="PTHR12327">
    <property type="entry name" value="ALPHA-TUBULIN N-ACETYLTRANSFERASE 1"/>
    <property type="match status" value="1"/>
</dbReference>
<sequence length="167" mass="19039">MEVSTLQDLLRDPTKKHIVDTVDALGLGSAEVGANYHDAQHLKAPLTSVALVLEQQHTLYIAHDTTVPWGVLKVGRKHLFYSKPRGGFIEMDPLCVLDFYVHPDRQRHGLGLHLFTSMLERESVAPHQLAYDRPSPKLFPFLRKHFKLDSYVPQSNRFVVYDAYFSA</sequence>
<gene>
    <name evidence="4" type="ORF">AaE_011645</name>
</gene>
<evidence type="ECO:0000256" key="1">
    <source>
        <dbReference type="ARBA" id="ARBA00022679"/>
    </source>
</evidence>
<evidence type="ECO:0000313" key="4">
    <source>
        <dbReference type="EMBL" id="KAF0714107.1"/>
    </source>
</evidence>
<reference evidence="4 5" key="1">
    <citation type="submission" date="2019-06" db="EMBL/GenBank/DDBJ databases">
        <title>Genomics analysis of Aphanomyces spp. identifies a new class of oomycete effector associated with host adaptation.</title>
        <authorList>
            <person name="Gaulin E."/>
        </authorList>
    </citation>
    <scope>NUCLEOTIDE SEQUENCE [LARGE SCALE GENOMIC DNA]</scope>
    <source>
        <strain evidence="4 5">E</strain>
    </source>
</reference>
<evidence type="ECO:0000313" key="5">
    <source>
        <dbReference type="Proteomes" id="UP000469452"/>
    </source>
</evidence>
<dbReference type="AlphaFoldDB" id="A0A6A4ZMV4"/>
<dbReference type="InterPro" id="IPR016181">
    <property type="entry name" value="Acyl_CoA_acyltransferase"/>
</dbReference>
<dbReference type="InterPro" id="IPR007965">
    <property type="entry name" value="GNAT_ATAT"/>
</dbReference>
<feature type="domain" description="N-acetyltransferase" evidence="3">
    <location>
        <begin position="1"/>
        <end position="165"/>
    </location>
</feature>
<dbReference type="EMBL" id="VJMI01017344">
    <property type="protein sequence ID" value="KAF0714107.1"/>
    <property type="molecule type" value="Genomic_DNA"/>
</dbReference>
<evidence type="ECO:0000256" key="2">
    <source>
        <dbReference type="ARBA" id="ARBA00023315"/>
    </source>
</evidence>
<protein>
    <recommendedName>
        <fullName evidence="3">N-acetyltransferase domain-containing protein</fullName>
    </recommendedName>
</protein>
<dbReference type="SUPFAM" id="SSF55729">
    <property type="entry name" value="Acyl-CoA N-acyltransferases (Nat)"/>
    <property type="match status" value="1"/>
</dbReference>
<dbReference type="Pfam" id="PF05301">
    <property type="entry name" value="Acetyltransf_16"/>
    <property type="match status" value="1"/>
</dbReference>
<keyword evidence="1" id="KW-0808">Transferase</keyword>
<dbReference type="InterPro" id="IPR038746">
    <property type="entry name" value="Atat"/>
</dbReference>
<keyword evidence="2" id="KW-0012">Acyltransferase</keyword>
<evidence type="ECO:0000259" key="3">
    <source>
        <dbReference type="PROSITE" id="PS51730"/>
    </source>
</evidence>
<dbReference type="VEuPathDB" id="FungiDB:H257_05167"/>
<dbReference type="Gene3D" id="3.40.630.30">
    <property type="match status" value="1"/>
</dbReference>
<dbReference type="GO" id="GO:0005874">
    <property type="term" value="C:microtubule"/>
    <property type="evidence" value="ECO:0007669"/>
    <property type="project" value="InterPro"/>
</dbReference>
<dbReference type="GO" id="GO:0019799">
    <property type="term" value="F:tubulin N-acetyltransferase activity"/>
    <property type="evidence" value="ECO:0007669"/>
    <property type="project" value="InterPro"/>
</dbReference>
<dbReference type="Proteomes" id="UP000469452">
    <property type="component" value="Unassembled WGS sequence"/>
</dbReference>
<name>A0A6A4ZMV4_APHAT</name>
<organism evidence="4 5">
    <name type="scientific">Aphanomyces astaci</name>
    <name type="common">Crayfish plague agent</name>
    <dbReference type="NCBI Taxonomy" id="112090"/>
    <lineage>
        <taxon>Eukaryota</taxon>
        <taxon>Sar</taxon>
        <taxon>Stramenopiles</taxon>
        <taxon>Oomycota</taxon>
        <taxon>Saprolegniomycetes</taxon>
        <taxon>Saprolegniales</taxon>
        <taxon>Verrucalvaceae</taxon>
        <taxon>Aphanomyces</taxon>
    </lineage>
</organism>
<accession>A0A6A4ZMV4</accession>
<dbReference type="PANTHER" id="PTHR12327:SF0">
    <property type="entry name" value="ALPHA-TUBULIN N-ACETYLTRANSFERASE 1"/>
    <property type="match status" value="1"/>
</dbReference>
<comment type="caution">
    <text evidence="4">The sequence shown here is derived from an EMBL/GenBank/DDBJ whole genome shotgun (WGS) entry which is preliminary data.</text>
</comment>
<proteinExistence type="predicted"/>
<dbReference type="PROSITE" id="PS51730">
    <property type="entry name" value="GNAT_ATAT"/>
    <property type="match status" value="1"/>
</dbReference>